<dbReference type="eggNOG" id="ENOG502ZB7Z">
    <property type="taxonomic scope" value="Bacteria"/>
</dbReference>
<dbReference type="AlphaFoldDB" id="M9R3M9"/>
<evidence type="ECO:0000313" key="2">
    <source>
        <dbReference type="EMBL" id="AGI67254.1"/>
    </source>
</evidence>
<dbReference type="OrthoDB" id="7739218at2"/>
<keyword evidence="3" id="KW-1185">Reference proteome</keyword>
<dbReference type="Proteomes" id="UP000005307">
    <property type="component" value="Chromosome"/>
</dbReference>
<dbReference type="PROSITE" id="PS51257">
    <property type="entry name" value="PROKAR_LIPOPROTEIN"/>
    <property type="match status" value="1"/>
</dbReference>
<dbReference type="RefSeq" id="WP_015499289.1">
    <property type="nucleotide sequence ID" value="NC_020911.1"/>
</dbReference>
<name>M9R3M9_9RHOB</name>
<dbReference type="HOGENOM" id="CLU_040167_0_0_5"/>
<feature type="chain" id="PRO_5004102247" description="Transferrin-binding protein B C-lobe/N-lobe beta barrel domain-containing protein" evidence="1">
    <location>
        <begin position="17"/>
        <end position="382"/>
    </location>
</feature>
<gene>
    <name evidence="2" type="ORF">OAN307_c15810</name>
</gene>
<evidence type="ECO:0000313" key="3">
    <source>
        <dbReference type="Proteomes" id="UP000005307"/>
    </source>
</evidence>
<protein>
    <recommendedName>
        <fullName evidence="4">Transferrin-binding protein B C-lobe/N-lobe beta barrel domain-containing protein</fullName>
    </recommendedName>
</protein>
<reference evidence="2 3" key="1">
    <citation type="journal article" date="2013" name="PLoS ONE">
        <title>Poles Apart: Arctic and Antarctic Octadecabacter strains Share High Genome Plasticity and a New Type of Xanthorhodopsin.</title>
        <authorList>
            <person name="Vollmers J."/>
            <person name="Voget S."/>
            <person name="Dietrich S."/>
            <person name="Gollnow K."/>
            <person name="Smits M."/>
            <person name="Meyer K."/>
            <person name="Brinkhoff T."/>
            <person name="Simon M."/>
            <person name="Daniel R."/>
        </authorList>
    </citation>
    <scope>NUCLEOTIDE SEQUENCE [LARGE SCALE GENOMIC DNA]</scope>
    <source>
        <strain evidence="2 3">307</strain>
    </source>
</reference>
<keyword evidence="1" id="KW-0732">Signal</keyword>
<evidence type="ECO:0000256" key="1">
    <source>
        <dbReference type="SAM" id="SignalP"/>
    </source>
</evidence>
<organism evidence="2 3">
    <name type="scientific">Octadecabacter antarcticus 307</name>
    <dbReference type="NCBI Taxonomy" id="391626"/>
    <lineage>
        <taxon>Bacteria</taxon>
        <taxon>Pseudomonadati</taxon>
        <taxon>Pseudomonadota</taxon>
        <taxon>Alphaproteobacteria</taxon>
        <taxon>Rhodobacterales</taxon>
        <taxon>Roseobacteraceae</taxon>
        <taxon>Octadecabacter</taxon>
    </lineage>
</organism>
<feature type="signal peptide" evidence="1">
    <location>
        <begin position="1"/>
        <end position="16"/>
    </location>
</feature>
<sequence length="382" mass="40204">MKLIVSAALCGFVALAACGGDGTNPFTDDTVTGTDPAIPVNPVDPADPVIPDDGFDIGTGGVPPQVDGLPSAPNRSVVRYEELNENGGGRAEEFTYIEDGDRFSVDNLAFDGDEPYSRETDQFLASLGPNNSYAVYEAEQVVPDFLDFDSIDQIVPYRAIVGISNATVDGPPTVDGTATSVPRTSFAIVRTGGYFDYGFGGFVYQRAGGVVMPTTGQARFDGDYAGMRIYNGRAGLDYVEGRMSIELDFDDPTDAVAGVKGRIFDRLAFNSNGVPITSTGQHEITPVGVLALPDISFILNGDQGNVSADGELNGGLISSYLDATGNEVDYEGGTYYAILAGDTITPDGGEIVGIVVLESADPRFDGVTVQETGGFILVRDED</sequence>
<dbReference type="EMBL" id="CP003740">
    <property type="protein sequence ID" value="AGI67254.1"/>
    <property type="molecule type" value="Genomic_DNA"/>
</dbReference>
<dbReference type="KEGG" id="oat:OAN307_c15810"/>
<proteinExistence type="predicted"/>
<dbReference type="STRING" id="391626.OAN307_c15810"/>
<accession>M9R3M9</accession>
<evidence type="ECO:0008006" key="4">
    <source>
        <dbReference type="Google" id="ProtNLM"/>
    </source>
</evidence>